<feature type="binding site" evidence="13">
    <location>
        <begin position="267"/>
        <end position="272"/>
    </location>
    <ligand>
        <name>a peptide</name>
        <dbReference type="ChEBI" id="CHEBI:60466"/>
    </ligand>
</feature>
<dbReference type="InterPro" id="IPR016024">
    <property type="entry name" value="ARM-type_fold"/>
</dbReference>
<dbReference type="Pfam" id="PF17900">
    <property type="entry name" value="Peptidase_M1_N"/>
    <property type="match status" value="1"/>
</dbReference>
<dbReference type="PANTHER" id="PTHR45726:SF3">
    <property type="entry name" value="LEUKOTRIENE A-4 HYDROLASE"/>
    <property type="match status" value="1"/>
</dbReference>
<feature type="binding site" evidence="14">
    <location>
        <position position="296"/>
    </location>
    <ligand>
        <name>Zn(2+)</name>
        <dbReference type="ChEBI" id="CHEBI:29105"/>
        <note>catalytic</note>
    </ligand>
</feature>
<dbReference type="InterPro" id="IPR038502">
    <property type="entry name" value="M1_LTA-4_hydro/amino_C_sf"/>
</dbReference>
<feature type="binding site" evidence="14">
    <location>
        <position position="300"/>
    </location>
    <ligand>
        <name>Zn(2+)</name>
        <dbReference type="ChEBI" id="CHEBI:29105"/>
        <note>catalytic</note>
    </ligand>
</feature>
<dbReference type="PRINTS" id="PR00756">
    <property type="entry name" value="ALADIPTASE"/>
</dbReference>
<evidence type="ECO:0000256" key="11">
    <source>
        <dbReference type="ARBA" id="ARBA00023049"/>
    </source>
</evidence>
<evidence type="ECO:0000256" key="4">
    <source>
        <dbReference type="ARBA" id="ARBA00012564"/>
    </source>
</evidence>
<dbReference type="InterPro" id="IPR015211">
    <property type="entry name" value="Peptidase_M1_C"/>
</dbReference>
<evidence type="ECO:0000256" key="9">
    <source>
        <dbReference type="ARBA" id="ARBA00022801"/>
    </source>
</evidence>
<evidence type="ECO:0000256" key="14">
    <source>
        <dbReference type="PIRSR" id="PIRSR634015-3"/>
    </source>
</evidence>
<evidence type="ECO:0000256" key="5">
    <source>
        <dbReference type="ARBA" id="ARBA00015611"/>
    </source>
</evidence>
<feature type="binding site" evidence="13">
    <location>
        <begin position="555"/>
        <end position="557"/>
    </location>
    <ligand>
        <name>a peptide</name>
        <dbReference type="ChEBI" id="CHEBI:60466"/>
    </ligand>
</feature>
<accession>A0A9X3AQZ2</accession>
<dbReference type="PANTHER" id="PTHR45726">
    <property type="entry name" value="LEUKOTRIENE A-4 HYDROLASE"/>
    <property type="match status" value="1"/>
</dbReference>
<comment type="catalytic activity">
    <reaction evidence="1">
        <text>Release of an N-terminal amino acid, Xaa-|-Yaa- from a peptide, amide or arylamide. Xaa is preferably Ala, but may be most amino acids including Pro (slow action). When a terminal hydrophobic residue is followed by a prolyl residue, the two may be released as an intact Xaa-Pro dipeptide.</text>
        <dbReference type="EC" id="3.4.11.2"/>
    </reaction>
</comment>
<dbReference type="AlphaFoldDB" id="A0A9X3AQZ2"/>
<dbReference type="GO" id="GO:0005737">
    <property type="term" value="C:cytoplasm"/>
    <property type="evidence" value="ECO:0007669"/>
    <property type="project" value="UniProtKB-SubCell"/>
</dbReference>
<evidence type="ECO:0000313" key="16">
    <source>
        <dbReference type="EMBL" id="MCT7943397.1"/>
    </source>
</evidence>
<reference evidence="16" key="1">
    <citation type="journal article" date="2023" name="Int. J. Syst. Evol. Microbiol.">
        <title>&lt;i&gt;Shewanella septentrionalis&lt;/i&gt; sp. nov. and &lt;i&gt;Shewanella holmiensis&lt;/i&gt; sp. nov., isolated from Baltic Sea water and sediments.</title>
        <authorList>
            <person name="Martin-Rodriguez A.J."/>
            <person name="Thorell K."/>
            <person name="Joffre E."/>
            <person name="Jensie-Markopoulos S."/>
            <person name="Moore E.R.B."/>
            <person name="Sjoling A."/>
        </authorList>
    </citation>
    <scope>NUCLEOTIDE SEQUENCE</scope>
    <source>
        <strain evidence="16">SP1S2-7</strain>
    </source>
</reference>
<dbReference type="Pfam" id="PF01433">
    <property type="entry name" value="Peptidase_M1"/>
    <property type="match status" value="1"/>
</dbReference>
<dbReference type="Gene3D" id="1.25.40.320">
    <property type="entry name" value="Peptidase M1, leukotriene A4 hydrolase/aminopeptidase C-terminal domain"/>
    <property type="match status" value="1"/>
</dbReference>
<dbReference type="InterPro" id="IPR042097">
    <property type="entry name" value="Aminopeptidase_N-like_N_sf"/>
</dbReference>
<evidence type="ECO:0000256" key="6">
    <source>
        <dbReference type="ARBA" id="ARBA00022490"/>
    </source>
</evidence>
<dbReference type="GO" id="GO:0008270">
    <property type="term" value="F:zinc ion binding"/>
    <property type="evidence" value="ECO:0007669"/>
    <property type="project" value="InterPro"/>
</dbReference>
<dbReference type="SMART" id="SM01263">
    <property type="entry name" value="Leuk-A4-hydro_C"/>
    <property type="match status" value="1"/>
</dbReference>
<dbReference type="Gene3D" id="1.10.390.10">
    <property type="entry name" value="Neutral Protease Domain 2"/>
    <property type="match status" value="1"/>
</dbReference>
<evidence type="ECO:0000256" key="1">
    <source>
        <dbReference type="ARBA" id="ARBA00000098"/>
    </source>
</evidence>
<dbReference type="CDD" id="cd09599">
    <property type="entry name" value="M1_LTA4H"/>
    <property type="match status" value="1"/>
</dbReference>
<dbReference type="InterPro" id="IPR014782">
    <property type="entry name" value="Peptidase_M1_dom"/>
</dbReference>
<keyword evidence="8 14" id="KW-0479">Metal-binding</keyword>
<dbReference type="EMBL" id="JAMTCD010000030">
    <property type="protein sequence ID" value="MCT7943397.1"/>
    <property type="molecule type" value="Genomic_DNA"/>
</dbReference>
<dbReference type="GO" id="GO:0016285">
    <property type="term" value="F:alanyl aminopeptidase activity"/>
    <property type="evidence" value="ECO:0007669"/>
    <property type="project" value="UniProtKB-EC"/>
</dbReference>
<keyword evidence="10 14" id="KW-0862">Zinc</keyword>
<protein>
    <recommendedName>
        <fullName evidence="5">Aminopeptidase N</fullName>
        <ecNumber evidence="4">3.4.11.2</ecNumber>
    </recommendedName>
</protein>
<feature type="active site" description="Proton acceptor" evidence="12">
    <location>
        <position position="297"/>
    </location>
</feature>
<dbReference type="InterPro" id="IPR027268">
    <property type="entry name" value="Peptidase_M4/M1_CTD_sf"/>
</dbReference>
<organism evidence="16 17">
    <name type="scientific">Shewanella holmiensis</name>
    <dbReference type="NCBI Taxonomy" id="2952222"/>
    <lineage>
        <taxon>Bacteria</taxon>
        <taxon>Pseudomonadati</taxon>
        <taxon>Pseudomonadota</taxon>
        <taxon>Gammaproteobacteria</taxon>
        <taxon>Alteromonadales</taxon>
        <taxon>Shewanellaceae</taxon>
        <taxon>Shewanella</taxon>
    </lineage>
</organism>
<dbReference type="Proteomes" id="UP001155546">
    <property type="component" value="Unassembled WGS sequence"/>
</dbReference>
<feature type="active site" description="Proton donor" evidence="12">
    <location>
        <position position="382"/>
    </location>
</feature>
<dbReference type="InterPro" id="IPR001930">
    <property type="entry name" value="Peptidase_M1"/>
</dbReference>
<evidence type="ECO:0000256" key="12">
    <source>
        <dbReference type="PIRSR" id="PIRSR634015-1"/>
    </source>
</evidence>
<evidence type="ECO:0000313" key="17">
    <source>
        <dbReference type="Proteomes" id="UP001155546"/>
    </source>
</evidence>
<evidence type="ECO:0000256" key="8">
    <source>
        <dbReference type="ARBA" id="ARBA00022723"/>
    </source>
</evidence>
<evidence type="ECO:0000259" key="15">
    <source>
        <dbReference type="SMART" id="SM01263"/>
    </source>
</evidence>
<evidence type="ECO:0000256" key="2">
    <source>
        <dbReference type="ARBA" id="ARBA00004496"/>
    </source>
</evidence>
<dbReference type="Gene3D" id="3.30.2010.30">
    <property type="match status" value="1"/>
</dbReference>
<dbReference type="Pfam" id="PF09127">
    <property type="entry name" value="Leuk-A4-hydro_C"/>
    <property type="match status" value="1"/>
</dbReference>
<keyword evidence="6" id="KW-0963">Cytoplasm</keyword>
<dbReference type="GO" id="GO:0008237">
    <property type="term" value="F:metallopeptidase activity"/>
    <property type="evidence" value="ECO:0007669"/>
    <property type="project" value="UniProtKB-KW"/>
</dbReference>
<proteinExistence type="inferred from homology"/>
<feature type="binding site" evidence="14">
    <location>
        <position position="319"/>
    </location>
    <ligand>
        <name>Zn(2+)</name>
        <dbReference type="ChEBI" id="CHEBI:29105"/>
        <note>catalytic</note>
    </ligand>
</feature>
<feature type="binding site" evidence="13">
    <location>
        <begin position="140"/>
        <end position="142"/>
    </location>
    <ligand>
        <name>a peptide</name>
        <dbReference type="ChEBI" id="CHEBI:60466"/>
    </ligand>
</feature>
<dbReference type="GO" id="GO:0006508">
    <property type="term" value="P:proteolysis"/>
    <property type="evidence" value="ECO:0007669"/>
    <property type="project" value="UniProtKB-KW"/>
</dbReference>
<dbReference type="InterPro" id="IPR045357">
    <property type="entry name" value="Aminopeptidase_N-like_N"/>
</dbReference>
<feature type="domain" description="Peptidase M1 leukotriene A4 hydrolase/aminopeptidase C-terminal" evidence="15">
    <location>
        <begin position="463"/>
        <end position="598"/>
    </location>
</feature>
<comment type="similarity">
    <text evidence="3">Belongs to the peptidase M1 family.</text>
</comment>
<keyword evidence="11" id="KW-0482">Metalloprotease</keyword>
<comment type="cofactor">
    <cofactor evidence="14">
        <name>Zn(2+)</name>
        <dbReference type="ChEBI" id="CHEBI:29105"/>
    </cofactor>
    <text evidence="14">Binds 1 zinc ion per subunit.</text>
</comment>
<dbReference type="Gene3D" id="2.60.40.1730">
    <property type="entry name" value="tricorn interacting facor f3 domain"/>
    <property type="match status" value="1"/>
</dbReference>
<keyword evidence="17" id="KW-1185">Reference proteome</keyword>
<sequence length="604" mass="68654">MAKTIETQWDHQHDYHSSANVDSLKVTHLSLELRVDFEAKQLIGHVQLQFESNNNPNNVQQLILDCRDLTIFKVTDKHGGVLDFTLSEVDDVLGQKLVIDIHQSMREVVVYYATSPQAQGLQWLTPEQTLGKLKPYLFSQSQPINARSWIPLQDTPKARVTFDAVIHVNNGLRAVMSALNDPKMPENGVFNFAMDKPIPTHLLALAVGDLAFEATGPRSGIYTEPGMLACAVKEFEDTEAMIRVSESLLGPYAWGRYDMIVLPPSFPFGGMENPMLAFMTPTLIAGDKSLVSTVAHELAHSWTGNLVSNATWRDLWLNEGFTTYFTNRIVEAVYGKEQADLEWVNEYTRLVSEMHSSDLAEQTLPANVQRQDPNLAFNRFTYDKASMFVHELEWRFGREAFDAFLFDYVSHFAFKAITTETFISYMQQHVLPTFSDKLSLDELNEWVYGQGLPEWFVAPTSNSLDKVHLALADFEQLKSASSLNVTGWRVHHWQYFLNQLPQVITQEQLLDLDESFNFTLSQNSEIACDWFRVAIRNHYDPVLDALSGFLMTVGRAKFVKPLYIELQVAGYHQEVQQIYQQARAGYHPSLQVQLDKIIVINSAG</sequence>
<dbReference type="SUPFAM" id="SSF48371">
    <property type="entry name" value="ARM repeat"/>
    <property type="match status" value="1"/>
</dbReference>
<comment type="subcellular location">
    <subcellularLocation>
        <location evidence="2">Cytoplasm</location>
    </subcellularLocation>
</comment>
<dbReference type="RefSeq" id="WP_261299732.1">
    <property type="nucleotide sequence ID" value="NZ_JAMTCD010000030.1"/>
</dbReference>
<dbReference type="SUPFAM" id="SSF55486">
    <property type="entry name" value="Metalloproteases ('zincins'), catalytic domain"/>
    <property type="match status" value="1"/>
</dbReference>
<evidence type="ECO:0000256" key="10">
    <source>
        <dbReference type="ARBA" id="ARBA00022833"/>
    </source>
</evidence>
<dbReference type="SUPFAM" id="SSF63737">
    <property type="entry name" value="Leukotriene A4 hydrolase N-terminal domain"/>
    <property type="match status" value="1"/>
</dbReference>
<keyword evidence="7" id="KW-0645">Protease</keyword>
<dbReference type="InterPro" id="IPR034015">
    <property type="entry name" value="M1_LTA4H"/>
</dbReference>
<evidence type="ECO:0000256" key="3">
    <source>
        <dbReference type="ARBA" id="ARBA00010136"/>
    </source>
</evidence>
<comment type="caution">
    <text evidence="16">The sequence shown here is derived from an EMBL/GenBank/DDBJ whole genome shotgun (WGS) entry which is preliminary data.</text>
</comment>
<dbReference type="FunFam" id="3.30.2010.30:FF:000001">
    <property type="entry name" value="Leukotriene A(4) hydrolase"/>
    <property type="match status" value="1"/>
</dbReference>
<dbReference type="EC" id="3.4.11.2" evidence="4"/>
<evidence type="ECO:0000256" key="13">
    <source>
        <dbReference type="PIRSR" id="PIRSR634015-2"/>
    </source>
</evidence>
<keyword evidence="9" id="KW-0378">Hydrolase</keyword>
<evidence type="ECO:0000256" key="7">
    <source>
        <dbReference type="ARBA" id="ARBA00022670"/>
    </source>
</evidence>
<name>A0A9X3AQZ2_9GAMM</name>
<gene>
    <name evidence="16" type="ORF">NE535_16650</name>
</gene>
<dbReference type="InterPro" id="IPR049980">
    <property type="entry name" value="LTA4H_cat"/>
</dbReference>